<evidence type="ECO:0000256" key="7">
    <source>
        <dbReference type="ARBA" id="ARBA00037565"/>
    </source>
</evidence>
<dbReference type="Gene3D" id="2.60.120.10">
    <property type="entry name" value="Jelly Rolls"/>
    <property type="match status" value="2"/>
</dbReference>
<proteinExistence type="inferred from homology"/>
<dbReference type="PANTHER" id="PTHR23011">
    <property type="entry name" value="CYCLIC NUCLEOTIDE-BINDING DOMAIN CONTAINING PROTEIN"/>
    <property type="match status" value="1"/>
</dbReference>
<dbReference type="CDD" id="cd00038">
    <property type="entry name" value="CAP_ED"/>
    <property type="match status" value="2"/>
</dbReference>
<dbReference type="GO" id="GO:0005789">
    <property type="term" value="C:endoplasmic reticulum membrane"/>
    <property type="evidence" value="ECO:0007669"/>
    <property type="project" value="UniProtKB-SubCell"/>
</dbReference>
<sequence length="723" mass="81966">MKPREAAAEVLKLGHKPVPLEIADDRSQRRFNENQRAASIAPLPHLENELADTNPSVKKTVKLKEQLGSKSIQDKFDYITLLAERFVHNAQCSSKGELLAAHKKFLHSLSQYENKKKAKILTTQLSNRSLQSRNSESVYTENSYQSYSIAKKKRRDKESEGEGLLSRLYFSLNQKHPSEAHKFLIDHDRKLRSMRKLQTADQIFQIMSSCSRSSSDLVAVDDYLRNLPAFSNLPDYILLDLWKLMVAEKLEMGQVLFRQGDPGIKWYVILHGSVKLYVNKGISMDGNPITNYLATMNAGEKFGDQALFNDLPRSATAIADSNPTFVLTLEKTHFLKLMAKVHIYHQKSLISSLKKFRFLSNLDLPSLKLIAERMATRTILAETVIVKQGSFIDTVFFILSGKCAVFRKVKILTETGKKVTKHVYMGSYGPNSTFNEQAALTDRKLPSPYTVIAKEPTEIVGIVTNGEWLNLRLNFESSTFATMSDEEIIYKYNIRSQTESFRKYQHRFITDLHKSNSSIKLADAPEVEFVHDFPKNPFSHFNIDEKGLVRINITNKSDLTKTVFGLTGIYTDKDDVKKVITKIPTEKVQIIVKPGKTQYLKYKFMPQPEAGEFGLVVLVDYYDSEEPAYKSVGCIDTIKIVYSDSLFDLQSISIYLLLIGVVVGLVYIVITPSGDAETKTPKPKVKKAAPAPVKKEEPQTEANMEWIPDHVANTHKATTKRRK</sequence>
<organism evidence="12 13">
    <name type="scientific">Boothiomyces macroporosus</name>
    <dbReference type="NCBI Taxonomy" id="261099"/>
    <lineage>
        <taxon>Eukaryota</taxon>
        <taxon>Fungi</taxon>
        <taxon>Fungi incertae sedis</taxon>
        <taxon>Chytridiomycota</taxon>
        <taxon>Chytridiomycota incertae sedis</taxon>
        <taxon>Chytridiomycetes</taxon>
        <taxon>Rhizophydiales</taxon>
        <taxon>Terramycetaceae</taxon>
        <taxon>Boothiomyces</taxon>
    </lineage>
</organism>
<dbReference type="PROSITE" id="PS50042">
    <property type="entry name" value="CNMP_BINDING_3"/>
    <property type="match status" value="2"/>
</dbReference>
<keyword evidence="2 10" id="KW-0812">Transmembrane</keyword>
<keyword evidence="6 10" id="KW-0472">Membrane</keyword>
<feature type="domain" description="Cyclic nucleotide-binding" evidence="11">
    <location>
        <begin position="229"/>
        <end position="355"/>
    </location>
</feature>
<comment type="similarity">
    <text evidence="8">Belongs to the IRC22 family.</text>
</comment>
<keyword evidence="4" id="KW-0256">Endoplasmic reticulum</keyword>
<dbReference type="AlphaFoldDB" id="A0AAD5UNX0"/>
<evidence type="ECO:0000313" key="12">
    <source>
        <dbReference type="EMBL" id="KAJ3260481.1"/>
    </source>
</evidence>
<evidence type="ECO:0000256" key="1">
    <source>
        <dbReference type="ARBA" id="ARBA00004115"/>
    </source>
</evidence>
<dbReference type="InterPro" id="IPR005595">
    <property type="entry name" value="TRAP_alpha"/>
</dbReference>
<evidence type="ECO:0000259" key="11">
    <source>
        <dbReference type="PROSITE" id="PS50042"/>
    </source>
</evidence>
<dbReference type="Proteomes" id="UP001210925">
    <property type="component" value="Unassembled WGS sequence"/>
</dbReference>
<evidence type="ECO:0000256" key="3">
    <source>
        <dbReference type="ARBA" id="ARBA00022729"/>
    </source>
</evidence>
<comment type="caution">
    <text evidence="12">The sequence shown here is derived from an EMBL/GenBank/DDBJ whole genome shotgun (WGS) entry which is preliminary data.</text>
</comment>
<dbReference type="InterPro" id="IPR018490">
    <property type="entry name" value="cNMP-bd_dom_sf"/>
</dbReference>
<gene>
    <name evidence="12" type="ORF">HK103_000623</name>
</gene>
<evidence type="ECO:0000256" key="8">
    <source>
        <dbReference type="ARBA" id="ARBA00038311"/>
    </source>
</evidence>
<dbReference type="InterPro" id="IPR014710">
    <property type="entry name" value="RmlC-like_jellyroll"/>
</dbReference>
<feature type="domain" description="Cyclic nucleotide-binding" evidence="11">
    <location>
        <begin position="358"/>
        <end position="462"/>
    </location>
</feature>
<comment type="subcellular location">
    <subcellularLocation>
        <location evidence="1">Endoplasmic reticulum membrane</location>
        <topology evidence="1">Single-pass type I membrane protein</topology>
    </subcellularLocation>
</comment>
<feature type="region of interest" description="Disordered" evidence="9">
    <location>
        <begin position="675"/>
        <end position="723"/>
    </location>
</feature>
<keyword evidence="5 10" id="KW-1133">Transmembrane helix</keyword>
<evidence type="ECO:0000256" key="9">
    <source>
        <dbReference type="SAM" id="MobiDB-lite"/>
    </source>
</evidence>
<evidence type="ECO:0000256" key="10">
    <source>
        <dbReference type="SAM" id="Phobius"/>
    </source>
</evidence>
<dbReference type="Pfam" id="PF00027">
    <property type="entry name" value="cNMP_binding"/>
    <property type="match status" value="2"/>
</dbReference>
<evidence type="ECO:0000256" key="5">
    <source>
        <dbReference type="ARBA" id="ARBA00022989"/>
    </source>
</evidence>
<reference evidence="12" key="1">
    <citation type="submission" date="2020-05" db="EMBL/GenBank/DDBJ databases">
        <title>Phylogenomic resolution of chytrid fungi.</title>
        <authorList>
            <person name="Stajich J.E."/>
            <person name="Amses K."/>
            <person name="Simmons R."/>
            <person name="Seto K."/>
            <person name="Myers J."/>
            <person name="Bonds A."/>
            <person name="Quandt C.A."/>
            <person name="Barry K."/>
            <person name="Liu P."/>
            <person name="Grigoriev I."/>
            <person name="Longcore J.E."/>
            <person name="James T.Y."/>
        </authorList>
    </citation>
    <scope>NUCLEOTIDE SEQUENCE</scope>
    <source>
        <strain evidence="12">PLAUS21</strain>
    </source>
</reference>
<dbReference type="EMBL" id="JADGKB010000011">
    <property type="protein sequence ID" value="KAJ3260481.1"/>
    <property type="molecule type" value="Genomic_DNA"/>
</dbReference>
<protein>
    <recommendedName>
        <fullName evidence="11">Cyclic nucleotide-binding domain-containing protein</fullName>
    </recommendedName>
</protein>
<evidence type="ECO:0000313" key="13">
    <source>
        <dbReference type="Proteomes" id="UP001210925"/>
    </source>
</evidence>
<evidence type="ECO:0000256" key="2">
    <source>
        <dbReference type="ARBA" id="ARBA00022692"/>
    </source>
</evidence>
<dbReference type="InterPro" id="IPR000595">
    <property type="entry name" value="cNMP-bd_dom"/>
</dbReference>
<evidence type="ECO:0000256" key="6">
    <source>
        <dbReference type="ARBA" id="ARBA00023136"/>
    </source>
</evidence>
<evidence type="ECO:0000256" key="4">
    <source>
        <dbReference type="ARBA" id="ARBA00022824"/>
    </source>
</evidence>
<dbReference type="SMART" id="SM00100">
    <property type="entry name" value="cNMP"/>
    <property type="match status" value="2"/>
</dbReference>
<keyword evidence="13" id="KW-1185">Reference proteome</keyword>
<dbReference type="SUPFAM" id="SSF51206">
    <property type="entry name" value="cAMP-binding domain-like"/>
    <property type="match status" value="2"/>
</dbReference>
<feature type="transmembrane region" description="Helical" evidence="10">
    <location>
        <begin position="652"/>
        <end position="670"/>
    </location>
</feature>
<name>A0AAD5UNX0_9FUNG</name>
<accession>A0AAD5UNX0</accession>
<dbReference type="Pfam" id="PF03896">
    <property type="entry name" value="TRAP_alpha"/>
    <property type="match status" value="1"/>
</dbReference>
<keyword evidence="3" id="KW-0732">Signal</keyword>
<dbReference type="PANTHER" id="PTHR23011:SF28">
    <property type="entry name" value="CYCLIC NUCLEOTIDE-BINDING DOMAIN CONTAINING PROTEIN"/>
    <property type="match status" value="1"/>
</dbReference>
<comment type="function">
    <text evidence="7">Is probably involved in a pathway contributing to genomic integrity.</text>
</comment>